<proteinExistence type="predicted"/>
<dbReference type="Proteomes" id="UP000317650">
    <property type="component" value="Chromosome 6"/>
</dbReference>
<gene>
    <name evidence="1" type="ORF">C4D60_Mb06t06640</name>
</gene>
<accession>A0A4S8IL99</accession>
<protein>
    <submittedName>
        <fullName evidence="1">Uncharacterized protein</fullName>
    </submittedName>
</protein>
<organism evidence="1 2">
    <name type="scientific">Musa balbisiana</name>
    <name type="common">Banana</name>
    <dbReference type="NCBI Taxonomy" id="52838"/>
    <lineage>
        <taxon>Eukaryota</taxon>
        <taxon>Viridiplantae</taxon>
        <taxon>Streptophyta</taxon>
        <taxon>Embryophyta</taxon>
        <taxon>Tracheophyta</taxon>
        <taxon>Spermatophyta</taxon>
        <taxon>Magnoliopsida</taxon>
        <taxon>Liliopsida</taxon>
        <taxon>Zingiberales</taxon>
        <taxon>Musaceae</taxon>
        <taxon>Musa</taxon>
    </lineage>
</organism>
<dbReference type="PANTHER" id="PTHR33265:SF26">
    <property type="entry name" value="OS06G0554600 PROTEIN"/>
    <property type="match status" value="1"/>
</dbReference>
<name>A0A4S8IL99_MUSBA</name>
<sequence length="167" mass="18922">MESSSAAKRLWHIVKVVFYMHRKSLSMHKLMVDLHLLLKRGKNAGKALGQLVTFHHHGHLHGVAAMYSGFSCRPWIQTAPSTAPGSYFPSLNTLPLLLPSLSYPRLSSLSLSLSTYRLSFFQMESSSAAKRLWHIVKVVFYMHRKSLSMHKLMVDLHLLLKRGKNAG</sequence>
<dbReference type="PANTHER" id="PTHR33265">
    <property type="entry name" value="AVR9/CF-9 RAPIDLY ELICITED PROTEIN-RELATED"/>
    <property type="match status" value="1"/>
</dbReference>
<reference evidence="1 2" key="1">
    <citation type="journal article" date="2019" name="Nat. Plants">
        <title>Genome sequencing of Musa balbisiana reveals subgenome evolution and function divergence in polyploid bananas.</title>
        <authorList>
            <person name="Yao X."/>
        </authorList>
    </citation>
    <scope>NUCLEOTIDE SEQUENCE [LARGE SCALE GENOMIC DNA]</scope>
    <source>
        <strain evidence="2">cv. DH-PKW</strain>
        <tissue evidence="1">Leaves</tissue>
    </source>
</reference>
<dbReference type="AlphaFoldDB" id="A0A4S8IL99"/>
<keyword evidence="2" id="KW-1185">Reference proteome</keyword>
<evidence type="ECO:0000313" key="2">
    <source>
        <dbReference type="Proteomes" id="UP000317650"/>
    </source>
</evidence>
<evidence type="ECO:0000313" key="1">
    <source>
        <dbReference type="EMBL" id="THU49161.1"/>
    </source>
</evidence>
<dbReference type="EMBL" id="PYDT01000009">
    <property type="protein sequence ID" value="THU49161.1"/>
    <property type="molecule type" value="Genomic_DNA"/>
</dbReference>
<comment type="caution">
    <text evidence="1">The sequence shown here is derived from an EMBL/GenBank/DDBJ whole genome shotgun (WGS) entry which is preliminary data.</text>
</comment>